<keyword evidence="4" id="KW-0949">S-adenosyl-L-methionine</keyword>
<dbReference type="InterPro" id="IPR002052">
    <property type="entry name" value="DNA_methylase_N6_adenine_CS"/>
</dbReference>
<dbReference type="SUPFAM" id="SSF53335">
    <property type="entry name" value="S-adenosyl-L-methionine-dependent methyltransferases"/>
    <property type="match status" value="1"/>
</dbReference>
<evidence type="ECO:0000256" key="2">
    <source>
        <dbReference type="ARBA" id="ARBA00022603"/>
    </source>
</evidence>
<protein>
    <recommendedName>
        <fullName evidence="1">site-specific DNA-methyltransferase (adenine-specific)</fullName>
        <ecNumber evidence="1">2.1.1.72</ecNumber>
    </recommendedName>
</protein>
<dbReference type="GO" id="GO:0032259">
    <property type="term" value="P:methylation"/>
    <property type="evidence" value="ECO:0007669"/>
    <property type="project" value="UniProtKB-KW"/>
</dbReference>
<dbReference type="PRINTS" id="PR00505">
    <property type="entry name" value="D12N6MTFRASE"/>
</dbReference>
<keyword evidence="2 6" id="KW-0489">Methyltransferase</keyword>
<dbReference type="EMBL" id="METD01000001">
    <property type="protein sequence ID" value="OGB73883.1"/>
    <property type="molecule type" value="Genomic_DNA"/>
</dbReference>
<keyword evidence="3 6" id="KW-0808">Transferase</keyword>
<name>A0A1F4NQZ3_UNCK3</name>
<dbReference type="PROSITE" id="PS00092">
    <property type="entry name" value="N6_MTASE"/>
    <property type="match status" value="1"/>
</dbReference>
<gene>
    <name evidence="6" type="ORF">A3K51_02405</name>
</gene>
<sequence length="341" mass="38951">MVQTFSIQNRRYLGSKYRLLSFIEEIVGKECKGYKTFCDIFAGTGVVGAKFNDGQTEIIANDILSSSIVCLKTFLMTDGDYRKSITHKIDYLNSLQTNEDNYFSMHFGNSYFSITNARKIGMIRSAIDEISKSEQEKSILLCSLLYAVDKIANTVGHYDAYRKSPDIDKQKPVTLLLPEIDWESNHNNRIYKEDANALVRKIKCDVLYIDPPYNSRQYSDAYHLLENLVDWGKPTVSGIAKKMDRSHIKSEYCLRGATEALEDLIQNANCKYILLSYNNTGESKNDRSNARISDNDIVRILKAKGEVKTFEKTYRAFTTGKSDINGHTERVFFCKVRTAKL</sequence>
<dbReference type="GO" id="GO:0009007">
    <property type="term" value="F:site-specific DNA-methyltransferase (adenine-specific) activity"/>
    <property type="evidence" value="ECO:0007669"/>
    <property type="project" value="UniProtKB-EC"/>
</dbReference>
<dbReference type="Pfam" id="PF02086">
    <property type="entry name" value="MethyltransfD12"/>
    <property type="match status" value="1"/>
</dbReference>
<dbReference type="Proteomes" id="UP000178085">
    <property type="component" value="Unassembled WGS sequence"/>
</dbReference>
<dbReference type="InterPro" id="IPR012327">
    <property type="entry name" value="MeTrfase_D12"/>
</dbReference>
<evidence type="ECO:0000256" key="5">
    <source>
        <dbReference type="ARBA" id="ARBA00047942"/>
    </source>
</evidence>
<reference evidence="6 7" key="1">
    <citation type="journal article" date="2016" name="Nat. Commun.">
        <title>Thousands of microbial genomes shed light on interconnected biogeochemical processes in an aquifer system.</title>
        <authorList>
            <person name="Anantharaman K."/>
            <person name="Brown C.T."/>
            <person name="Hug L.A."/>
            <person name="Sharon I."/>
            <person name="Castelle C.J."/>
            <person name="Probst A.J."/>
            <person name="Thomas B.C."/>
            <person name="Singh A."/>
            <person name="Wilkins M.J."/>
            <person name="Karaoz U."/>
            <person name="Brodie E.L."/>
            <person name="Williams K.H."/>
            <person name="Hubbard S.S."/>
            <person name="Banfield J.F."/>
        </authorList>
    </citation>
    <scope>NUCLEOTIDE SEQUENCE [LARGE SCALE GENOMIC DNA]</scope>
</reference>
<comment type="caution">
    <text evidence="6">The sequence shown here is derived from an EMBL/GenBank/DDBJ whole genome shotgun (WGS) entry which is preliminary data.</text>
</comment>
<comment type="catalytic activity">
    <reaction evidence="5">
        <text>a 2'-deoxyadenosine in DNA + S-adenosyl-L-methionine = an N(6)-methyl-2'-deoxyadenosine in DNA + S-adenosyl-L-homocysteine + H(+)</text>
        <dbReference type="Rhea" id="RHEA:15197"/>
        <dbReference type="Rhea" id="RHEA-COMP:12418"/>
        <dbReference type="Rhea" id="RHEA-COMP:12419"/>
        <dbReference type="ChEBI" id="CHEBI:15378"/>
        <dbReference type="ChEBI" id="CHEBI:57856"/>
        <dbReference type="ChEBI" id="CHEBI:59789"/>
        <dbReference type="ChEBI" id="CHEBI:90615"/>
        <dbReference type="ChEBI" id="CHEBI:90616"/>
        <dbReference type="EC" id="2.1.1.72"/>
    </reaction>
</comment>
<dbReference type="Gene3D" id="3.40.50.150">
    <property type="entry name" value="Vaccinia Virus protein VP39"/>
    <property type="match status" value="2"/>
</dbReference>
<evidence type="ECO:0000256" key="3">
    <source>
        <dbReference type="ARBA" id="ARBA00022679"/>
    </source>
</evidence>
<evidence type="ECO:0000313" key="6">
    <source>
        <dbReference type="EMBL" id="OGB73883.1"/>
    </source>
</evidence>
<dbReference type="GO" id="GO:0009307">
    <property type="term" value="P:DNA restriction-modification system"/>
    <property type="evidence" value="ECO:0007669"/>
    <property type="project" value="InterPro"/>
</dbReference>
<dbReference type="AlphaFoldDB" id="A0A1F4NQZ3"/>
<dbReference type="InterPro" id="IPR029063">
    <property type="entry name" value="SAM-dependent_MTases_sf"/>
</dbReference>
<evidence type="ECO:0000313" key="7">
    <source>
        <dbReference type="Proteomes" id="UP000178085"/>
    </source>
</evidence>
<proteinExistence type="predicted"/>
<evidence type="ECO:0000256" key="1">
    <source>
        <dbReference type="ARBA" id="ARBA00011900"/>
    </source>
</evidence>
<accession>A0A1F4NQZ3</accession>
<dbReference type="GO" id="GO:0003676">
    <property type="term" value="F:nucleic acid binding"/>
    <property type="evidence" value="ECO:0007669"/>
    <property type="project" value="InterPro"/>
</dbReference>
<evidence type="ECO:0000256" key="4">
    <source>
        <dbReference type="ARBA" id="ARBA00022691"/>
    </source>
</evidence>
<dbReference type="EC" id="2.1.1.72" evidence="1"/>
<organism evidence="6 7">
    <name type="scientific">candidate division Kazan bacterium RIFCSPLOWO2_01_FULL_45_19</name>
    <dbReference type="NCBI Taxonomy" id="1798538"/>
    <lineage>
        <taxon>Bacteria</taxon>
        <taxon>Bacteria division Kazan-3B-28</taxon>
    </lineage>
</organism>